<organism evidence="2 3">
    <name type="scientific">Gossypium arboreum</name>
    <name type="common">Tree cotton</name>
    <name type="synonym">Gossypium nanking</name>
    <dbReference type="NCBI Taxonomy" id="29729"/>
    <lineage>
        <taxon>Eukaryota</taxon>
        <taxon>Viridiplantae</taxon>
        <taxon>Streptophyta</taxon>
        <taxon>Embryophyta</taxon>
        <taxon>Tracheophyta</taxon>
        <taxon>Spermatophyta</taxon>
        <taxon>Magnoliopsida</taxon>
        <taxon>eudicotyledons</taxon>
        <taxon>Gunneridae</taxon>
        <taxon>Pentapetalae</taxon>
        <taxon>rosids</taxon>
        <taxon>malvids</taxon>
        <taxon>Malvales</taxon>
        <taxon>Malvaceae</taxon>
        <taxon>Malvoideae</taxon>
        <taxon>Gossypium</taxon>
    </lineage>
</organism>
<comment type="caution">
    <text evidence="2">The sequence shown here is derived from an EMBL/GenBank/DDBJ whole genome shotgun (WGS) entry which is preliminary data.</text>
</comment>
<evidence type="ECO:0000256" key="1">
    <source>
        <dbReference type="SAM" id="Phobius"/>
    </source>
</evidence>
<keyword evidence="3" id="KW-1185">Reference proteome</keyword>
<dbReference type="Proteomes" id="UP000032142">
    <property type="component" value="Unassembled WGS sequence"/>
</dbReference>
<dbReference type="AlphaFoldDB" id="A0A0B0MHQ0"/>
<gene>
    <name evidence="2" type="ORF">F383_17193</name>
</gene>
<protein>
    <submittedName>
        <fullName evidence="2">Uncharacterized protein</fullName>
    </submittedName>
</protein>
<sequence length="61" mass="6744">MCKFSVYPIVFRVFSSIAKLARGSKNVRGSITLSTGHLGIVSLNILSMACIGAWCFFYMSY</sequence>
<reference evidence="3" key="1">
    <citation type="submission" date="2014-09" db="EMBL/GenBank/DDBJ databases">
        <authorList>
            <person name="Mudge J."/>
            <person name="Ramaraj T."/>
            <person name="Lindquist I.E."/>
            <person name="Bharti A.K."/>
            <person name="Sundararajan A."/>
            <person name="Cameron C.T."/>
            <person name="Woodward J.E."/>
            <person name="May G.D."/>
            <person name="Brubaker C."/>
            <person name="Broadhvest J."/>
            <person name="Wilkins T.A."/>
        </authorList>
    </citation>
    <scope>NUCLEOTIDE SEQUENCE</scope>
    <source>
        <strain evidence="3">cv. AKA8401</strain>
    </source>
</reference>
<keyword evidence="1" id="KW-1133">Transmembrane helix</keyword>
<keyword evidence="1" id="KW-0472">Membrane</keyword>
<dbReference type="EMBL" id="JRRC01060348">
    <property type="protein sequence ID" value="KHF98988.1"/>
    <property type="molecule type" value="Genomic_DNA"/>
</dbReference>
<feature type="transmembrane region" description="Helical" evidence="1">
    <location>
        <begin position="38"/>
        <end position="59"/>
    </location>
</feature>
<keyword evidence="1" id="KW-0812">Transmembrane</keyword>
<evidence type="ECO:0000313" key="2">
    <source>
        <dbReference type="EMBL" id="KHF98988.1"/>
    </source>
</evidence>
<accession>A0A0B0MHQ0</accession>
<evidence type="ECO:0000313" key="3">
    <source>
        <dbReference type="Proteomes" id="UP000032142"/>
    </source>
</evidence>
<name>A0A0B0MHQ0_GOSAR</name>
<proteinExistence type="predicted"/>